<dbReference type="AlphaFoldDB" id="A0A7U6JGK7"/>
<dbReference type="OrthoDB" id="9805434at2"/>
<keyword evidence="4 8" id="KW-0812">Transmembrane</keyword>
<dbReference type="Proteomes" id="UP000031631">
    <property type="component" value="Chromosome"/>
</dbReference>
<feature type="domain" description="TonB-dependent receptor-like beta-barrel" evidence="11">
    <location>
        <begin position="369"/>
        <end position="817"/>
    </location>
</feature>
<dbReference type="CDD" id="cd01347">
    <property type="entry name" value="ligand_gated_channel"/>
    <property type="match status" value="1"/>
</dbReference>
<feature type="domain" description="TonB-dependent receptor plug" evidence="12">
    <location>
        <begin position="57"/>
        <end position="167"/>
    </location>
</feature>
<evidence type="ECO:0000256" key="6">
    <source>
        <dbReference type="ARBA" id="ARBA00023136"/>
    </source>
</evidence>
<dbReference type="Pfam" id="PF07715">
    <property type="entry name" value="Plug"/>
    <property type="match status" value="1"/>
</dbReference>
<proteinExistence type="inferred from homology"/>
<reference evidence="13 14" key="1">
    <citation type="journal article" date="2014" name="PLoS ONE">
        <title>Physiological and genomic features of a novel sulfur-oxidizing gammaproteobacterium belonging to a previously uncultivated symbiotic lineage isolated from a hydrothermal vent.</title>
        <authorList>
            <person name="Nunoura T."/>
            <person name="Takaki Y."/>
            <person name="Kazama H."/>
            <person name="Kakuta J."/>
            <person name="Shimamura S."/>
            <person name="Makita H."/>
            <person name="Hirai M."/>
            <person name="Miyazaki M."/>
            <person name="Takai K."/>
        </authorList>
    </citation>
    <scope>NUCLEOTIDE SEQUENCE [LARGE SCALE GENOMIC DNA]</scope>
    <source>
        <strain evidence="13 14">Hiromi1</strain>
    </source>
</reference>
<feature type="chain" id="PRO_5030735489" evidence="10">
    <location>
        <begin position="33"/>
        <end position="854"/>
    </location>
</feature>
<dbReference type="InterPro" id="IPR036942">
    <property type="entry name" value="Beta-barrel_TonB_sf"/>
</dbReference>
<comment type="similarity">
    <text evidence="8 9">Belongs to the TonB-dependent receptor family.</text>
</comment>
<evidence type="ECO:0000259" key="12">
    <source>
        <dbReference type="Pfam" id="PF07715"/>
    </source>
</evidence>
<gene>
    <name evidence="13" type="ORF">TBH_C0063</name>
</gene>
<dbReference type="Gene3D" id="2.40.170.20">
    <property type="entry name" value="TonB-dependent receptor, beta-barrel domain"/>
    <property type="match status" value="1"/>
</dbReference>
<keyword evidence="7 8" id="KW-0998">Cell outer membrane</keyword>
<dbReference type="InterPro" id="IPR037066">
    <property type="entry name" value="Plug_dom_sf"/>
</dbReference>
<keyword evidence="6 8" id="KW-0472">Membrane</keyword>
<evidence type="ECO:0000256" key="7">
    <source>
        <dbReference type="ARBA" id="ARBA00023237"/>
    </source>
</evidence>
<dbReference type="PROSITE" id="PS52016">
    <property type="entry name" value="TONB_DEPENDENT_REC_3"/>
    <property type="match status" value="1"/>
</dbReference>
<accession>A0A7U6JGK7</accession>
<keyword evidence="14" id="KW-1185">Reference proteome</keyword>
<dbReference type="PANTHER" id="PTHR47234">
    <property type="match status" value="1"/>
</dbReference>
<evidence type="ECO:0000256" key="9">
    <source>
        <dbReference type="RuleBase" id="RU003357"/>
    </source>
</evidence>
<dbReference type="GO" id="GO:0009279">
    <property type="term" value="C:cell outer membrane"/>
    <property type="evidence" value="ECO:0007669"/>
    <property type="project" value="UniProtKB-SubCell"/>
</dbReference>
<comment type="subcellular location">
    <subcellularLocation>
        <location evidence="1 8">Cell outer membrane</location>
        <topology evidence="1 8">Multi-pass membrane protein</topology>
    </subcellularLocation>
</comment>
<keyword evidence="5 9" id="KW-0798">TonB box</keyword>
<dbReference type="InterPro" id="IPR012910">
    <property type="entry name" value="Plug_dom"/>
</dbReference>
<keyword evidence="3 8" id="KW-1134">Transmembrane beta strand</keyword>
<feature type="signal peptide" evidence="10">
    <location>
        <begin position="1"/>
        <end position="32"/>
    </location>
</feature>
<protein>
    <submittedName>
        <fullName evidence="13">Iron complex outermembrane recepter protein</fullName>
    </submittedName>
</protein>
<evidence type="ECO:0000256" key="3">
    <source>
        <dbReference type="ARBA" id="ARBA00022452"/>
    </source>
</evidence>
<evidence type="ECO:0000256" key="4">
    <source>
        <dbReference type="ARBA" id="ARBA00022692"/>
    </source>
</evidence>
<evidence type="ECO:0000313" key="14">
    <source>
        <dbReference type="Proteomes" id="UP000031631"/>
    </source>
</evidence>
<evidence type="ECO:0000256" key="10">
    <source>
        <dbReference type="SAM" id="SignalP"/>
    </source>
</evidence>
<keyword evidence="10" id="KW-0732">Signal</keyword>
<dbReference type="InterPro" id="IPR000531">
    <property type="entry name" value="Beta-barrel_TonB"/>
</dbReference>
<dbReference type="SUPFAM" id="SSF56935">
    <property type="entry name" value="Porins"/>
    <property type="match status" value="1"/>
</dbReference>
<evidence type="ECO:0000256" key="8">
    <source>
        <dbReference type="PROSITE-ProRule" id="PRU01360"/>
    </source>
</evidence>
<dbReference type="InterPro" id="IPR039426">
    <property type="entry name" value="TonB-dep_rcpt-like"/>
</dbReference>
<evidence type="ECO:0000313" key="13">
    <source>
        <dbReference type="EMBL" id="BAO43012.1"/>
    </source>
</evidence>
<dbReference type="Gene3D" id="2.170.130.10">
    <property type="entry name" value="TonB-dependent receptor, plug domain"/>
    <property type="match status" value="1"/>
</dbReference>
<dbReference type="KEGG" id="tbn:TBH_C0063"/>
<dbReference type="Pfam" id="PF00593">
    <property type="entry name" value="TonB_dep_Rec_b-barrel"/>
    <property type="match status" value="1"/>
</dbReference>
<evidence type="ECO:0000256" key="5">
    <source>
        <dbReference type="ARBA" id="ARBA00023077"/>
    </source>
</evidence>
<keyword evidence="2 8" id="KW-0813">Transport</keyword>
<evidence type="ECO:0000256" key="2">
    <source>
        <dbReference type="ARBA" id="ARBA00022448"/>
    </source>
</evidence>
<dbReference type="EMBL" id="AP012273">
    <property type="protein sequence ID" value="BAO43012.1"/>
    <property type="molecule type" value="Genomic_DNA"/>
</dbReference>
<evidence type="ECO:0000256" key="1">
    <source>
        <dbReference type="ARBA" id="ARBA00004571"/>
    </source>
</evidence>
<sequence>MFNKRKTLSAAIHLACSGVVASGLLLSGMASAEEEAVKLEKEEVTGSHIKQIDIEGASPVAVISREDIELSGLQSVADVLRQTPYNSFGSFRETSGNTFQSQSLVDLRGLGASRTLVLINGRRAPASPVTGGTGVDLNILPLAAVDRIEILKDSASAVYGSEAIGGVINIILRKDYEGVEMTANVERPSEPGADAEGGSFAAGGSYGKGNYIATLEYRHKDIIYSRDRDWSKVDYGDGQDYLTTEGISIFGNTVYHAFTDGRFEVLGPCDPPVYSGVYSYFGEDVCTYPYANVSAETNELDRANAFLYLDYEVNNDTTIYAQNLISRVESFGRYAPAVGFMYVPGAAPGNPVPGEDIFMLHRFAAFGPRDDTATNWQWDTTLGVKGTLWDVDYDAFVRYNLYDSDIIGRNYILDSQATQEVLDGNYNFLDPFSQDPAHLAAMDRMRHDTARDVQNKYFNTGINLNGEMPFELAGGNVGWAAGYEYRDESYQDIYDAERRAHNVIGSSGGSSEGDRQQYAIYGELAMPVLDSVELSAALRYDHYSDFGSETSPQLKVRWQPMDNLLLRASWGQGFRAPAMIELYAAGAEDHPFVKDWTQCSLNGIPADQCPTQQVNALSGGNPDLEAETSDSWNLGAVWEPIEDLSLEANYYSVDMENVVSTISPQTLLNFERDGIGLPSGTGIERDANGNITLLKYVTANVAVREVSGLDISAHYTWDIGEWGVLKPEVTWAHINEYNFQGSPDVKKVDIIGDWAQPQDRVQGVVRWDVKDFTVGWVINWTAGMDAEPNNIDSYTQHDFTFTYHAGWDGDITLGIQNAFEEDPPIDTSVDDASNFYPLYPIDGRVWSLTYKQRF</sequence>
<evidence type="ECO:0000259" key="11">
    <source>
        <dbReference type="Pfam" id="PF00593"/>
    </source>
</evidence>
<organism evidence="13 14">
    <name type="scientific">Thiolapillus brandeum</name>
    <dbReference type="NCBI Taxonomy" id="1076588"/>
    <lineage>
        <taxon>Bacteria</taxon>
        <taxon>Pseudomonadati</taxon>
        <taxon>Pseudomonadota</taxon>
        <taxon>Gammaproteobacteria</taxon>
        <taxon>Chromatiales</taxon>
        <taxon>Sedimenticolaceae</taxon>
        <taxon>Thiolapillus</taxon>
    </lineage>
</organism>
<dbReference type="PANTHER" id="PTHR47234:SF2">
    <property type="entry name" value="TONB-DEPENDENT RECEPTOR"/>
    <property type="match status" value="1"/>
</dbReference>
<dbReference type="RefSeq" id="WP_041064184.1">
    <property type="nucleotide sequence ID" value="NZ_AP012273.1"/>
</dbReference>
<name>A0A7U6JGK7_9GAMM</name>